<organism evidence="1 2">
    <name type="scientific">Rhodnius prolixus</name>
    <name type="common">Triatomid bug</name>
    <dbReference type="NCBI Taxonomy" id="13249"/>
    <lineage>
        <taxon>Eukaryota</taxon>
        <taxon>Metazoa</taxon>
        <taxon>Ecdysozoa</taxon>
        <taxon>Arthropoda</taxon>
        <taxon>Hexapoda</taxon>
        <taxon>Insecta</taxon>
        <taxon>Pterygota</taxon>
        <taxon>Neoptera</taxon>
        <taxon>Paraneoptera</taxon>
        <taxon>Hemiptera</taxon>
        <taxon>Heteroptera</taxon>
        <taxon>Panheteroptera</taxon>
        <taxon>Cimicomorpha</taxon>
        <taxon>Reduviidae</taxon>
        <taxon>Triatominae</taxon>
        <taxon>Rhodnius</taxon>
    </lineage>
</organism>
<dbReference type="RefSeq" id="XP_073973546.1">
    <property type="nucleotide sequence ID" value="XM_074117445.1"/>
</dbReference>
<reference evidence="1" key="1">
    <citation type="submission" date="2015-05" db="UniProtKB">
        <authorList>
            <consortium name="EnsemblMetazoa"/>
        </authorList>
    </citation>
    <scope>IDENTIFICATION</scope>
</reference>
<dbReference type="EnsemblMetazoa" id="RPRC003736-RA">
    <property type="protein sequence ID" value="RPRC003736-PA"/>
    <property type="gene ID" value="RPRC003736"/>
</dbReference>
<protein>
    <submittedName>
        <fullName evidence="1">Transmembrane protein 59-like</fullName>
    </submittedName>
</protein>
<keyword evidence="2" id="KW-1185">Reference proteome</keyword>
<dbReference type="HOGENOM" id="CLU_1108281_0_0_1"/>
<accession>T1HI63</accession>
<evidence type="ECO:0000313" key="2">
    <source>
        <dbReference type="Proteomes" id="UP000015103"/>
    </source>
</evidence>
<sequence>MASSKQTMAPDPSFLLFLLTAFHYVFSDGSVETNAILLKEKSSTEDNCASECLRKVSIGSNSIATGESCSRGCRFFTLAQLIGKKQYDGKLFVTEACKAMCQESYGDASLDSTSCRTGCESSTVQNIQIPVVAEFSWSWFIDNGNSMQILQGDIPEPDDVLTDPSLRSQITKVETLRIPEIRLRTMPVLPEKSIQVEGGTALCTGAAVRGVQSCLVWSLLLLLTLVGLWSCVGEVREHQQPAPPPLLHPIK</sequence>
<dbReference type="GeneID" id="141448793"/>
<proteinExistence type="predicted"/>
<name>T1HI63_RHOPR</name>
<dbReference type="Proteomes" id="UP000015103">
    <property type="component" value="Unassembled WGS sequence"/>
</dbReference>
<dbReference type="EMBL" id="ACPB03000909">
    <property type="status" value="NOT_ANNOTATED_CDS"/>
    <property type="molecule type" value="Genomic_DNA"/>
</dbReference>
<dbReference type="InParanoid" id="T1HI63"/>
<dbReference type="STRING" id="13249.T1HI63"/>
<dbReference type="EMBL" id="ACPB03000908">
    <property type="status" value="NOT_ANNOTATED_CDS"/>
    <property type="molecule type" value="Genomic_DNA"/>
</dbReference>
<dbReference type="OMA" id="DNCASEC"/>
<dbReference type="VEuPathDB" id="VectorBase:RPRC003736"/>
<evidence type="ECO:0000313" key="1">
    <source>
        <dbReference type="EnsemblMetazoa" id="RPRC003736-PA"/>
    </source>
</evidence>
<dbReference type="AlphaFoldDB" id="T1HI63"/>